<comment type="caution">
    <text evidence="2">The sequence shown here is derived from an EMBL/GenBank/DDBJ whole genome shotgun (WGS) entry which is preliminary data.</text>
</comment>
<dbReference type="Proteomes" id="UP000028542">
    <property type="component" value="Unassembled WGS sequence"/>
</dbReference>
<keyword evidence="1" id="KW-1133">Transmembrane helix</keyword>
<protein>
    <recommendedName>
        <fullName evidence="4">DUF4825 domain-containing protein</fullName>
    </recommendedName>
</protein>
<dbReference type="EMBL" id="JPMD01000025">
    <property type="protein sequence ID" value="KEZ86170.1"/>
    <property type="molecule type" value="Genomic_DNA"/>
</dbReference>
<dbReference type="RefSeq" id="WP_035133122.1">
    <property type="nucleotide sequence ID" value="NZ_JPMD01000025.1"/>
</dbReference>
<organism evidence="2 3">
    <name type="scientific">Clostridium sulfidigenes</name>
    <dbReference type="NCBI Taxonomy" id="318464"/>
    <lineage>
        <taxon>Bacteria</taxon>
        <taxon>Bacillati</taxon>
        <taxon>Bacillota</taxon>
        <taxon>Clostridia</taxon>
        <taxon>Eubacteriales</taxon>
        <taxon>Clostridiaceae</taxon>
        <taxon>Clostridium</taxon>
    </lineage>
</organism>
<evidence type="ECO:0008006" key="4">
    <source>
        <dbReference type="Google" id="ProtNLM"/>
    </source>
</evidence>
<evidence type="ECO:0000313" key="3">
    <source>
        <dbReference type="Proteomes" id="UP000028542"/>
    </source>
</evidence>
<keyword evidence="1" id="KW-0472">Membrane</keyword>
<evidence type="ECO:0000256" key="1">
    <source>
        <dbReference type="SAM" id="Phobius"/>
    </source>
</evidence>
<name>A0A084JB36_9CLOT</name>
<evidence type="ECO:0000313" key="2">
    <source>
        <dbReference type="EMBL" id="KEZ86170.1"/>
    </source>
</evidence>
<keyword evidence="3" id="KW-1185">Reference proteome</keyword>
<sequence>MNKKVLATILGIVVTIILLLTYIKVRPIIFPTYTECLEANWNIKLPKPDKLTLIGSTRGGFGGDGDEINEVIYHDEEDLEKLNNSFQWFNYEEIPFRISYDGVTLLEDRDKINHKEISISDGNTEKVLEKLSKEAKYFYMDKNNKDDFIVFILKGNTLEIYESYR</sequence>
<dbReference type="AlphaFoldDB" id="A0A084JB36"/>
<proteinExistence type="predicted"/>
<accession>A0A084JB36</accession>
<gene>
    <name evidence="2" type="ORF">IO99_10855</name>
</gene>
<reference evidence="2 3" key="1">
    <citation type="submission" date="2014-07" db="EMBL/GenBank/DDBJ databases">
        <title>Draft genome of Clostridium sulfidigenes 113A isolated from sediments associated with methane hydrate from Krishna Godavari basin.</title>
        <authorList>
            <person name="Honkalas V.S."/>
            <person name="Dabir A.P."/>
            <person name="Arora P."/>
            <person name="Dhakephalkar P.K."/>
        </authorList>
    </citation>
    <scope>NUCLEOTIDE SEQUENCE [LARGE SCALE GENOMIC DNA]</scope>
    <source>
        <strain evidence="2 3">113A</strain>
    </source>
</reference>
<feature type="transmembrane region" description="Helical" evidence="1">
    <location>
        <begin position="6"/>
        <end position="23"/>
    </location>
</feature>
<keyword evidence="1" id="KW-0812">Transmembrane</keyword>